<proteinExistence type="predicted"/>
<dbReference type="EMBL" id="FOIL01000083">
    <property type="protein sequence ID" value="SET96167.1"/>
    <property type="molecule type" value="Genomic_DNA"/>
</dbReference>
<sequence>MNKEIFDQYLKLIKSGNPALLLDVRSSEEYGEYHLNGSVNIPLNQLKMKMPRDYPDMRLPIFVYCQSGYRAKEGAAILKEQGYWNVNSLGGLA</sequence>
<dbReference type="PANTHER" id="PTHR43031">
    <property type="entry name" value="FAD-DEPENDENT OXIDOREDUCTASE"/>
    <property type="match status" value="1"/>
</dbReference>
<dbReference type="STRING" id="1526.SAMN02910262_01837"/>
<keyword evidence="2" id="KW-0808">Transferase</keyword>
<dbReference type="AlphaFoldDB" id="A0A1I0IGU6"/>
<accession>A0A1I0IGU6</accession>
<gene>
    <name evidence="2" type="ORF">SAMN04487771_10837</name>
</gene>
<feature type="domain" description="Rhodanese" evidence="1">
    <location>
        <begin position="15"/>
        <end position="83"/>
    </location>
</feature>
<keyword evidence="3" id="KW-1185">Reference proteome</keyword>
<dbReference type="OrthoDB" id="9800872at2"/>
<dbReference type="InterPro" id="IPR001763">
    <property type="entry name" value="Rhodanese-like_dom"/>
</dbReference>
<reference evidence="2 3" key="1">
    <citation type="submission" date="2016-10" db="EMBL/GenBank/DDBJ databases">
        <authorList>
            <person name="de Groot N.N."/>
        </authorList>
    </citation>
    <scope>NUCLEOTIDE SEQUENCE [LARGE SCALE GENOMIC DNA]</scope>
    <source>
        <strain evidence="2 3">KH1P1</strain>
    </source>
</reference>
<protein>
    <submittedName>
        <fullName evidence="2">Rhodanese-related sulfurtransferase</fullName>
    </submittedName>
</protein>
<organism evidence="2 3">
    <name type="scientific">[Clostridium] aminophilum</name>
    <dbReference type="NCBI Taxonomy" id="1526"/>
    <lineage>
        <taxon>Bacteria</taxon>
        <taxon>Bacillati</taxon>
        <taxon>Bacillota</taxon>
        <taxon>Clostridia</taxon>
        <taxon>Lachnospirales</taxon>
        <taxon>Lachnospiraceae</taxon>
    </lineage>
</organism>
<dbReference type="SUPFAM" id="SSF52821">
    <property type="entry name" value="Rhodanese/Cell cycle control phosphatase"/>
    <property type="match status" value="1"/>
</dbReference>
<dbReference type="PROSITE" id="PS50206">
    <property type="entry name" value="RHODANESE_3"/>
    <property type="match status" value="1"/>
</dbReference>
<dbReference type="SMART" id="SM00450">
    <property type="entry name" value="RHOD"/>
    <property type="match status" value="1"/>
</dbReference>
<dbReference type="GO" id="GO:0016740">
    <property type="term" value="F:transferase activity"/>
    <property type="evidence" value="ECO:0007669"/>
    <property type="project" value="UniProtKB-KW"/>
</dbReference>
<name>A0A1I0IGU6_9FIRM</name>
<evidence type="ECO:0000259" key="1">
    <source>
        <dbReference type="PROSITE" id="PS50206"/>
    </source>
</evidence>
<dbReference type="eggNOG" id="COG0607">
    <property type="taxonomic scope" value="Bacteria"/>
</dbReference>
<dbReference type="PANTHER" id="PTHR43031:SF1">
    <property type="entry name" value="PYRIDINE NUCLEOTIDE-DISULPHIDE OXIDOREDUCTASE"/>
    <property type="match status" value="1"/>
</dbReference>
<dbReference type="CDD" id="cd00158">
    <property type="entry name" value="RHOD"/>
    <property type="match status" value="1"/>
</dbReference>
<dbReference type="InterPro" id="IPR050229">
    <property type="entry name" value="GlpE_sulfurtransferase"/>
</dbReference>
<dbReference type="Pfam" id="PF00581">
    <property type="entry name" value="Rhodanese"/>
    <property type="match status" value="1"/>
</dbReference>
<evidence type="ECO:0000313" key="3">
    <source>
        <dbReference type="Proteomes" id="UP000199820"/>
    </source>
</evidence>
<dbReference type="InterPro" id="IPR036873">
    <property type="entry name" value="Rhodanese-like_dom_sf"/>
</dbReference>
<evidence type="ECO:0000313" key="2">
    <source>
        <dbReference type="EMBL" id="SET96167.1"/>
    </source>
</evidence>
<dbReference type="Proteomes" id="UP000199820">
    <property type="component" value="Unassembled WGS sequence"/>
</dbReference>
<dbReference type="Gene3D" id="3.40.250.10">
    <property type="entry name" value="Rhodanese-like domain"/>
    <property type="match status" value="1"/>
</dbReference>
<dbReference type="RefSeq" id="WP_074650697.1">
    <property type="nucleotide sequence ID" value="NZ_FOIL01000083.1"/>
</dbReference>